<dbReference type="STRING" id="1121326.CLMAG_21810"/>
<dbReference type="RefSeq" id="WP_066621790.1">
    <property type="nucleotide sequence ID" value="NZ_FQXL01000004.1"/>
</dbReference>
<organism evidence="1 2">
    <name type="scientific">Clostridium magnum DSM 2767</name>
    <dbReference type="NCBI Taxonomy" id="1121326"/>
    <lineage>
        <taxon>Bacteria</taxon>
        <taxon>Bacillati</taxon>
        <taxon>Bacillota</taxon>
        <taxon>Clostridia</taxon>
        <taxon>Eubacteriales</taxon>
        <taxon>Clostridiaceae</taxon>
        <taxon>Clostridium</taxon>
    </lineage>
</organism>
<dbReference type="Proteomes" id="UP000076603">
    <property type="component" value="Unassembled WGS sequence"/>
</dbReference>
<accession>A0A161YNS1</accession>
<comment type="caution">
    <text evidence="1">The sequence shown here is derived from an EMBL/GenBank/DDBJ whole genome shotgun (WGS) entry which is preliminary data.</text>
</comment>
<dbReference type="AlphaFoldDB" id="A0A161YNS1"/>
<evidence type="ECO:0008006" key="3">
    <source>
        <dbReference type="Google" id="ProtNLM"/>
    </source>
</evidence>
<keyword evidence="2" id="KW-1185">Reference proteome</keyword>
<dbReference type="EMBL" id="LWAE01000002">
    <property type="protein sequence ID" value="KZL92372.1"/>
    <property type="molecule type" value="Genomic_DNA"/>
</dbReference>
<reference evidence="1 2" key="1">
    <citation type="submission" date="2016-04" db="EMBL/GenBank/DDBJ databases">
        <title>Genome sequence of Clostridium magnum DSM 2767.</title>
        <authorList>
            <person name="Poehlein A."/>
            <person name="Uhlig R."/>
            <person name="Fischer R."/>
            <person name="Bahl H."/>
            <person name="Daniel R."/>
        </authorList>
    </citation>
    <scope>NUCLEOTIDE SEQUENCE [LARGE SCALE GENOMIC DNA]</scope>
    <source>
        <strain evidence="1 2">DSM 2767</strain>
    </source>
</reference>
<sequence>MSNITALRGIKELPFIVANDDVIVEVSQQFLDMTEFTVEDFKNKNIVELFRVLRVGPGVSYENIDDTTDYFLFTKSFEVKFVNIKVTGDIQEKVYVF</sequence>
<dbReference type="PATRIC" id="fig|1121326.3.peg.2173"/>
<evidence type="ECO:0000313" key="2">
    <source>
        <dbReference type="Proteomes" id="UP000076603"/>
    </source>
</evidence>
<protein>
    <recommendedName>
        <fullName evidence="3">PAS fold protein</fullName>
    </recommendedName>
</protein>
<evidence type="ECO:0000313" key="1">
    <source>
        <dbReference type="EMBL" id="KZL92372.1"/>
    </source>
</evidence>
<name>A0A161YNS1_9CLOT</name>
<proteinExistence type="predicted"/>
<gene>
    <name evidence="1" type="ORF">CLMAG_21810</name>
</gene>